<dbReference type="GeneID" id="86154736"/>
<dbReference type="PANTHER" id="PTHR38781">
    <property type="entry name" value="ANTITOXIN DINJ-RELATED"/>
    <property type="match status" value="1"/>
</dbReference>
<dbReference type="Proteomes" id="UP000308167">
    <property type="component" value="Unassembled WGS sequence"/>
</dbReference>
<gene>
    <name evidence="3" type="primary">dinJ_1</name>
    <name evidence="3" type="ORF">SAMEA1410922_00330</name>
</gene>
<dbReference type="Pfam" id="PF04221">
    <property type="entry name" value="RelB"/>
    <property type="match status" value="1"/>
</dbReference>
<dbReference type="NCBIfam" id="TIGR02384">
    <property type="entry name" value="RelB_DinJ"/>
    <property type="match status" value="1"/>
</dbReference>
<dbReference type="InterPro" id="IPR007337">
    <property type="entry name" value="RelB/DinJ"/>
</dbReference>
<dbReference type="InterPro" id="IPR026262">
    <property type="entry name" value="DinJ"/>
</dbReference>
<organism evidence="3 4">
    <name type="scientific">Actinobacillus porcinus</name>
    <dbReference type="NCBI Taxonomy" id="51048"/>
    <lineage>
        <taxon>Bacteria</taxon>
        <taxon>Pseudomonadati</taxon>
        <taxon>Pseudomonadota</taxon>
        <taxon>Gammaproteobacteria</taxon>
        <taxon>Pasteurellales</taxon>
        <taxon>Pasteurellaceae</taxon>
        <taxon>Actinobacillus</taxon>
    </lineage>
</organism>
<evidence type="ECO:0000313" key="4">
    <source>
        <dbReference type="Proteomes" id="UP000308167"/>
    </source>
</evidence>
<sequence length="89" mass="10174">MTSYTFRLDEQLKQEAFSVFKSYGLTPAQAIKMMLQQVVRTKSIPVQFDYQPNAETAEAIRELTAGEAEHHKVNSVEEMMALMQKMATE</sequence>
<keyword evidence="2" id="KW-1277">Toxin-antitoxin system</keyword>
<reference evidence="3 4" key="1">
    <citation type="submission" date="2019-05" db="EMBL/GenBank/DDBJ databases">
        <authorList>
            <consortium name="Pathogen Informatics"/>
        </authorList>
    </citation>
    <scope>NUCLEOTIDE SEQUENCE [LARGE SCALE GENOMIC DNA]</scope>
    <source>
        <strain evidence="3 4">NM319</strain>
    </source>
</reference>
<dbReference type="Gene3D" id="1.10.1220.10">
    <property type="entry name" value="Met repressor-like"/>
    <property type="match status" value="1"/>
</dbReference>
<dbReference type="PANTHER" id="PTHR38781:SF1">
    <property type="entry name" value="ANTITOXIN DINJ-RELATED"/>
    <property type="match status" value="1"/>
</dbReference>
<comment type="similarity">
    <text evidence="1">Belongs to the RelB/DinJ antitoxin family.</text>
</comment>
<dbReference type="InterPro" id="IPR013321">
    <property type="entry name" value="Arc_rbn_hlx_hlx"/>
</dbReference>
<keyword evidence="4" id="KW-1185">Reference proteome</keyword>
<evidence type="ECO:0000256" key="2">
    <source>
        <dbReference type="ARBA" id="ARBA00022649"/>
    </source>
</evidence>
<dbReference type="PIRSF" id="PIRSF003108">
    <property type="entry name" value="DinJ"/>
    <property type="match status" value="1"/>
</dbReference>
<proteinExistence type="inferred from homology"/>
<protein>
    <submittedName>
        <fullName evidence="3">Antitoxin DinJ</fullName>
    </submittedName>
</protein>
<dbReference type="EMBL" id="CABFKI010000002">
    <property type="protein sequence ID" value="VTU06335.1"/>
    <property type="molecule type" value="Genomic_DNA"/>
</dbReference>
<dbReference type="RefSeq" id="WP_135709199.1">
    <property type="nucleotide sequence ID" value="NZ_CABFKI010000002.1"/>
</dbReference>
<accession>A0ABY6THE9</accession>
<evidence type="ECO:0000313" key="3">
    <source>
        <dbReference type="EMBL" id="VTU06335.1"/>
    </source>
</evidence>
<evidence type="ECO:0000256" key="1">
    <source>
        <dbReference type="ARBA" id="ARBA00010562"/>
    </source>
</evidence>
<comment type="caution">
    <text evidence="3">The sequence shown here is derived from an EMBL/GenBank/DDBJ whole genome shotgun (WGS) entry which is preliminary data.</text>
</comment>
<name>A0ABY6THE9_9PAST</name>